<name>A0AAT9GYW6_9FLAO</name>
<dbReference type="EMBL" id="AP031573">
    <property type="protein sequence ID" value="BFM42446.1"/>
    <property type="molecule type" value="Genomic_DNA"/>
</dbReference>
<reference evidence="2" key="1">
    <citation type="submission" date="2024-05" db="EMBL/GenBank/DDBJ databases">
        <title>Whole-Genome Sequence of CFS9, a Potential Fish Probiotic Isolated from the Body Surface of Silurus asotus.</title>
        <authorList>
            <person name="Kojima M."/>
            <person name="Tobioka K."/>
            <person name="Yokota K."/>
            <person name="Nakatani H."/>
            <person name="Hori K."/>
            <person name="Tamaru Y."/>
            <person name="Okazaki F."/>
        </authorList>
    </citation>
    <scope>NUCLEOTIDE SEQUENCE</scope>
    <source>
        <strain evidence="2">CFS9</strain>
    </source>
</reference>
<evidence type="ECO:0000313" key="2">
    <source>
        <dbReference type="EMBL" id="BFM42446.1"/>
    </source>
</evidence>
<sequence length="59" mass="6709">MAEIAILIIGAEILLLKSFAVISLFAMKYSKLKFYVILKLLIISAFSSFESKVHFKNQK</sequence>
<gene>
    <name evidence="2" type="ORF">CFS9_10870</name>
</gene>
<proteinExistence type="predicted"/>
<keyword evidence="1" id="KW-0472">Membrane</keyword>
<organism evidence="2">
    <name type="scientific">Flavobacterium sp. CFS9</name>
    <dbReference type="NCBI Taxonomy" id="3143118"/>
    <lineage>
        <taxon>Bacteria</taxon>
        <taxon>Pseudomonadati</taxon>
        <taxon>Bacteroidota</taxon>
        <taxon>Flavobacteriia</taxon>
        <taxon>Flavobacteriales</taxon>
        <taxon>Flavobacteriaceae</taxon>
        <taxon>Flavobacterium</taxon>
    </lineage>
</organism>
<evidence type="ECO:0000256" key="1">
    <source>
        <dbReference type="SAM" id="Phobius"/>
    </source>
</evidence>
<keyword evidence="1" id="KW-0812">Transmembrane</keyword>
<keyword evidence="1" id="KW-1133">Transmembrane helix</keyword>
<feature type="transmembrane region" description="Helical" evidence="1">
    <location>
        <begin position="6"/>
        <end position="25"/>
    </location>
</feature>
<dbReference type="AlphaFoldDB" id="A0AAT9GYW6"/>
<accession>A0AAT9GYW6</accession>
<protein>
    <submittedName>
        <fullName evidence="2">Uncharacterized protein</fullName>
    </submittedName>
</protein>